<gene>
    <name evidence="10" type="ORF">GE061_013497</name>
</gene>
<name>A0A6A4K972_APOLU</name>
<evidence type="ECO:0000256" key="3">
    <source>
        <dbReference type="ARBA" id="ARBA00037247"/>
    </source>
</evidence>
<organism evidence="10 11">
    <name type="scientific">Apolygus lucorum</name>
    <name type="common">Small green plant bug</name>
    <name type="synonym">Lygocoris lucorum</name>
    <dbReference type="NCBI Taxonomy" id="248454"/>
    <lineage>
        <taxon>Eukaryota</taxon>
        <taxon>Metazoa</taxon>
        <taxon>Ecdysozoa</taxon>
        <taxon>Arthropoda</taxon>
        <taxon>Hexapoda</taxon>
        <taxon>Insecta</taxon>
        <taxon>Pterygota</taxon>
        <taxon>Neoptera</taxon>
        <taxon>Paraneoptera</taxon>
        <taxon>Hemiptera</taxon>
        <taxon>Heteroptera</taxon>
        <taxon>Panheteroptera</taxon>
        <taxon>Cimicomorpha</taxon>
        <taxon>Miridae</taxon>
        <taxon>Mirini</taxon>
        <taxon>Apolygus</taxon>
    </lineage>
</organism>
<dbReference type="Pfam" id="PF13193">
    <property type="entry name" value="AMP-binding_C"/>
    <property type="match status" value="1"/>
</dbReference>
<dbReference type="AlphaFoldDB" id="A0A6A4K972"/>
<evidence type="ECO:0000313" key="11">
    <source>
        <dbReference type="Proteomes" id="UP000466442"/>
    </source>
</evidence>
<dbReference type="InterPro" id="IPR020845">
    <property type="entry name" value="AMP-binding_CS"/>
</dbReference>
<dbReference type="PANTHER" id="PTHR43201:SF5">
    <property type="entry name" value="MEDIUM-CHAIN ACYL-COA LIGASE ACSF2, MITOCHONDRIAL"/>
    <property type="match status" value="1"/>
</dbReference>
<dbReference type="EC" id="6.2.1.2" evidence="4"/>
<evidence type="ECO:0000256" key="6">
    <source>
        <dbReference type="ARBA" id="ARBA00047319"/>
    </source>
</evidence>
<dbReference type="InterPro" id="IPR000873">
    <property type="entry name" value="AMP-dep_synth/lig_dom"/>
</dbReference>
<dbReference type="InterPro" id="IPR045851">
    <property type="entry name" value="AMP-bd_C_sf"/>
</dbReference>
<feature type="domain" description="AMP-dependent synthetase/ligase" evidence="8">
    <location>
        <begin position="42"/>
        <end position="440"/>
    </location>
</feature>
<keyword evidence="11" id="KW-1185">Reference proteome</keyword>
<dbReference type="Pfam" id="PF00501">
    <property type="entry name" value="AMP-binding"/>
    <property type="match status" value="1"/>
</dbReference>
<evidence type="ECO:0000256" key="2">
    <source>
        <dbReference type="ARBA" id="ARBA00022598"/>
    </source>
</evidence>
<evidence type="ECO:0000256" key="5">
    <source>
        <dbReference type="ARBA" id="ARBA00039638"/>
    </source>
</evidence>
<dbReference type="GO" id="GO:0031956">
    <property type="term" value="F:medium-chain fatty acid-CoA ligase activity"/>
    <property type="evidence" value="ECO:0007669"/>
    <property type="project" value="UniProtKB-EC"/>
</dbReference>
<reference evidence="10" key="1">
    <citation type="journal article" date="2021" name="Mol. Ecol. Resour.">
        <title>Apolygus lucorum genome provides insights into omnivorousness and mesophyll feeding.</title>
        <authorList>
            <person name="Liu Y."/>
            <person name="Liu H."/>
            <person name="Wang H."/>
            <person name="Huang T."/>
            <person name="Liu B."/>
            <person name="Yang B."/>
            <person name="Yin L."/>
            <person name="Li B."/>
            <person name="Zhang Y."/>
            <person name="Zhang S."/>
            <person name="Jiang F."/>
            <person name="Zhang X."/>
            <person name="Ren Y."/>
            <person name="Wang B."/>
            <person name="Wang S."/>
            <person name="Lu Y."/>
            <person name="Wu K."/>
            <person name="Fan W."/>
            <person name="Wang G."/>
        </authorList>
    </citation>
    <scope>NUCLEOTIDE SEQUENCE</scope>
    <source>
        <strain evidence="10">12Hb</strain>
    </source>
</reference>
<sequence length="581" mass="63749">MLTRRGFIIPLVIVRKISGGQSYFHNPGTEALRPLTVGQLLDAAAAEWPNRNAVVSLHENKTLTFSEARIQSDRLGAGLLALGLQPGDRIAAFGGNSVHWYVTALAAAKAGLILTGLNPNYEKDEVVFTLKKVGVKAIVADPVYKSTNYHQLLSRVVPELGDAPASAPINSQSLPTLKYVIFASDENLPGSFRYEDVLNSTQSTSSLQEVSKTLDPDQPFNIQFTSGTTGTPKAAVLSHFGAANNAHFFGKRCGFHNQASSICLQVPFFHVFGTVLGIVSGVDHAATLVLPGPSFNKRDTVRALAKHKCTAIYGTPTMYVDVCEAIKDELNVKGNEELRNGLQGFTVLVSGGALCTPQLFSEISQTFNCTNLQSAFGMSETSPITFTNTHEDTFEQRTSTVGFVADHQEVKVVDADGRMVPFGTPGEVWYRGYSTMLGYWDDETRTAEVITKSGWLKSGDQLLLTEQGYGTVVGRMKDQINRGGEKIMPSEVENILQTHHAIQEVHVHGVPDKRMGEEVCACIRLLNGCQLTEEEVKSFCKGKIARFKIPRYVRFMEDFPKTGSGKIQKFMLRKQFEELQQ</sequence>
<dbReference type="Gene3D" id="3.40.50.12780">
    <property type="entry name" value="N-terminal domain of ligase-like"/>
    <property type="match status" value="1"/>
</dbReference>
<evidence type="ECO:0000256" key="1">
    <source>
        <dbReference type="ARBA" id="ARBA00006432"/>
    </source>
</evidence>
<comment type="function">
    <text evidence="3">Acyl-CoA synthases catalyze the initial reaction in fatty acid metabolism, by forming a thioester with CoA. Has some preference toward medium-chain substrates. Plays a role in adipocyte differentiation.</text>
</comment>
<dbReference type="Proteomes" id="UP000466442">
    <property type="component" value="Linkage Group LG5"/>
</dbReference>
<evidence type="ECO:0000256" key="4">
    <source>
        <dbReference type="ARBA" id="ARBA00039009"/>
    </source>
</evidence>
<dbReference type="InterPro" id="IPR042099">
    <property type="entry name" value="ANL_N_sf"/>
</dbReference>
<dbReference type="PANTHER" id="PTHR43201">
    <property type="entry name" value="ACYL-COA SYNTHETASE"/>
    <property type="match status" value="1"/>
</dbReference>
<protein>
    <recommendedName>
        <fullName evidence="5">Medium-chain acyl-CoA ligase ACSF2, mitochondrial</fullName>
        <ecNumber evidence="4">6.2.1.2</ecNumber>
    </recommendedName>
</protein>
<evidence type="ECO:0000259" key="8">
    <source>
        <dbReference type="Pfam" id="PF00501"/>
    </source>
</evidence>
<dbReference type="InterPro" id="IPR025110">
    <property type="entry name" value="AMP-bd_C"/>
</dbReference>
<dbReference type="PROSITE" id="PS00455">
    <property type="entry name" value="AMP_BINDING"/>
    <property type="match status" value="1"/>
</dbReference>
<dbReference type="FunFam" id="3.30.300.30:FF:000008">
    <property type="entry name" value="2,3-dihydroxybenzoate-AMP ligase"/>
    <property type="match status" value="1"/>
</dbReference>
<dbReference type="OrthoDB" id="10253115at2759"/>
<dbReference type="GO" id="GO:0006631">
    <property type="term" value="P:fatty acid metabolic process"/>
    <property type="evidence" value="ECO:0007669"/>
    <property type="project" value="TreeGrafter"/>
</dbReference>
<evidence type="ECO:0000313" key="10">
    <source>
        <dbReference type="EMBL" id="KAF6210393.1"/>
    </source>
</evidence>
<dbReference type="Gene3D" id="3.30.300.30">
    <property type="match status" value="1"/>
</dbReference>
<evidence type="ECO:0000256" key="7">
    <source>
        <dbReference type="ARBA" id="ARBA00048277"/>
    </source>
</evidence>
<accession>A0A6A4K972</accession>
<proteinExistence type="inferred from homology"/>
<keyword evidence="2" id="KW-0436">Ligase</keyword>
<comment type="catalytic activity">
    <reaction evidence="6">
        <text>octanoate + ATP + CoA = octanoyl-CoA + AMP + diphosphate</text>
        <dbReference type="Rhea" id="RHEA:33631"/>
        <dbReference type="ChEBI" id="CHEBI:25646"/>
        <dbReference type="ChEBI" id="CHEBI:30616"/>
        <dbReference type="ChEBI" id="CHEBI:33019"/>
        <dbReference type="ChEBI" id="CHEBI:57287"/>
        <dbReference type="ChEBI" id="CHEBI:57386"/>
        <dbReference type="ChEBI" id="CHEBI:456215"/>
    </reaction>
</comment>
<dbReference type="SUPFAM" id="SSF56801">
    <property type="entry name" value="Acetyl-CoA synthetase-like"/>
    <property type="match status" value="1"/>
</dbReference>
<evidence type="ECO:0000259" key="9">
    <source>
        <dbReference type="Pfam" id="PF13193"/>
    </source>
</evidence>
<feature type="domain" description="AMP-binding enzyme C-terminal" evidence="9">
    <location>
        <begin position="491"/>
        <end position="566"/>
    </location>
</feature>
<comment type="catalytic activity">
    <reaction evidence="7">
        <text>a medium-chain fatty acid + ATP + CoA = a medium-chain fatty acyl-CoA + AMP + diphosphate</text>
        <dbReference type="Rhea" id="RHEA:48340"/>
        <dbReference type="ChEBI" id="CHEBI:30616"/>
        <dbReference type="ChEBI" id="CHEBI:33019"/>
        <dbReference type="ChEBI" id="CHEBI:57287"/>
        <dbReference type="ChEBI" id="CHEBI:59558"/>
        <dbReference type="ChEBI" id="CHEBI:90546"/>
        <dbReference type="ChEBI" id="CHEBI:456215"/>
        <dbReference type="EC" id="6.2.1.2"/>
    </reaction>
</comment>
<dbReference type="EMBL" id="WIXP02000005">
    <property type="protein sequence ID" value="KAF6210393.1"/>
    <property type="molecule type" value="Genomic_DNA"/>
</dbReference>
<comment type="caution">
    <text evidence="10">The sequence shown here is derived from an EMBL/GenBank/DDBJ whole genome shotgun (WGS) entry which is preliminary data.</text>
</comment>
<comment type="similarity">
    <text evidence="1">Belongs to the ATP-dependent AMP-binding enzyme family.</text>
</comment>